<protein>
    <submittedName>
        <fullName evidence="3">Uncharacterized protein</fullName>
    </submittedName>
</protein>
<evidence type="ECO:0000256" key="1">
    <source>
        <dbReference type="ARBA" id="ARBA00022741"/>
    </source>
</evidence>
<dbReference type="Pfam" id="PF10609">
    <property type="entry name" value="ParA"/>
    <property type="match status" value="1"/>
</dbReference>
<dbReference type="GO" id="GO:0051539">
    <property type="term" value="F:4 iron, 4 sulfur cluster binding"/>
    <property type="evidence" value="ECO:0007669"/>
    <property type="project" value="TreeGrafter"/>
</dbReference>
<keyword evidence="2" id="KW-0067">ATP-binding</keyword>
<comment type="caution">
    <text evidence="3">The sequence shown here is derived from an EMBL/GenBank/DDBJ whole genome shotgun (WGS) entry which is preliminary data.</text>
</comment>
<dbReference type="Gene3D" id="3.40.50.300">
    <property type="entry name" value="P-loop containing nucleotide triphosphate hydrolases"/>
    <property type="match status" value="1"/>
</dbReference>
<dbReference type="PANTHER" id="PTHR42961:SF2">
    <property type="entry name" value="IRON-SULFUR PROTEIN NUBPL"/>
    <property type="match status" value="1"/>
</dbReference>
<dbReference type="AlphaFoldDB" id="A0AAV2IQY9"/>
<accession>A0AAV2IQY9</accession>
<organism evidence="3 4">
    <name type="scientific">Lymnaea stagnalis</name>
    <name type="common">Great pond snail</name>
    <name type="synonym">Helix stagnalis</name>
    <dbReference type="NCBI Taxonomy" id="6523"/>
    <lineage>
        <taxon>Eukaryota</taxon>
        <taxon>Metazoa</taxon>
        <taxon>Spiralia</taxon>
        <taxon>Lophotrochozoa</taxon>
        <taxon>Mollusca</taxon>
        <taxon>Gastropoda</taxon>
        <taxon>Heterobranchia</taxon>
        <taxon>Euthyneura</taxon>
        <taxon>Panpulmonata</taxon>
        <taxon>Hygrophila</taxon>
        <taxon>Lymnaeoidea</taxon>
        <taxon>Lymnaeidae</taxon>
        <taxon>Lymnaea</taxon>
    </lineage>
</organism>
<evidence type="ECO:0000256" key="2">
    <source>
        <dbReference type="ARBA" id="ARBA00022840"/>
    </source>
</evidence>
<dbReference type="InterPro" id="IPR033756">
    <property type="entry name" value="YlxH/NBP35"/>
</dbReference>
<dbReference type="InterPro" id="IPR044304">
    <property type="entry name" value="NUBPL-like"/>
</dbReference>
<proteinExistence type="predicted"/>
<dbReference type="PANTHER" id="PTHR42961">
    <property type="entry name" value="IRON-SULFUR PROTEIN NUBPL"/>
    <property type="match status" value="1"/>
</dbReference>
<evidence type="ECO:0000313" key="3">
    <source>
        <dbReference type="EMBL" id="CAL1548681.1"/>
    </source>
</evidence>
<reference evidence="3 4" key="1">
    <citation type="submission" date="2024-04" db="EMBL/GenBank/DDBJ databases">
        <authorList>
            <consortium name="Genoscope - CEA"/>
            <person name="William W."/>
        </authorList>
    </citation>
    <scope>NUCLEOTIDE SEQUENCE [LARGE SCALE GENOMIC DNA]</scope>
</reference>
<sequence length="82" mass="8815">MWGPLDYLVVDMPVGTGNVQLSFGQNIPVSGSVALSESICHFSVSGHLMVLAEPNSPTSEVFKSIVVKEISKLPLEEQSSIR</sequence>
<dbReference type="GO" id="GO:0032981">
    <property type="term" value="P:mitochondrial respiratory chain complex I assembly"/>
    <property type="evidence" value="ECO:0007669"/>
    <property type="project" value="TreeGrafter"/>
</dbReference>
<dbReference type="GO" id="GO:0005524">
    <property type="term" value="F:ATP binding"/>
    <property type="evidence" value="ECO:0007669"/>
    <property type="project" value="UniProtKB-KW"/>
</dbReference>
<dbReference type="GO" id="GO:0005739">
    <property type="term" value="C:mitochondrion"/>
    <property type="evidence" value="ECO:0007669"/>
    <property type="project" value="TreeGrafter"/>
</dbReference>
<keyword evidence="4" id="KW-1185">Reference proteome</keyword>
<dbReference type="GO" id="GO:0016226">
    <property type="term" value="P:iron-sulfur cluster assembly"/>
    <property type="evidence" value="ECO:0007669"/>
    <property type="project" value="InterPro"/>
</dbReference>
<dbReference type="EMBL" id="CAXITT010001563">
    <property type="protein sequence ID" value="CAL1548681.1"/>
    <property type="molecule type" value="Genomic_DNA"/>
</dbReference>
<evidence type="ECO:0000313" key="4">
    <source>
        <dbReference type="Proteomes" id="UP001497497"/>
    </source>
</evidence>
<dbReference type="InterPro" id="IPR027417">
    <property type="entry name" value="P-loop_NTPase"/>
</dbReference>
<name>A0AAV2IQY9_LYMST</name>
<dbReference type="Proteomes" id="UP001497497">
    <property type="component" value="Unassembled WGS sequence"/>
</dbReference>
<gene>
    <name evidence="3" type="ORF">GSLYS_00021998001</name>
</gene>
<keyword evidence="1" id="KW-0547">Nucleotide-binding</keyword>